<dbReference type="GO" id="GO:0046872">
    <property type="term" value="F:metal ion binding"/>
    <property type="evidence" value="ECO:0007669"/>
    <property type="project" value="UniProtKB-KW"/>
</dbReference>
<proteinExistence type="inferred from homology"/>
<evidence type="ECO:0000256" key="3">
    <source>
        <dbReference type="ARBA" id="ARBA00022723"/>
    </source>
</evidence>
<sequence length="142" mass="15851">MDSNSAAFTLLDHTADLGIMVTGSDLRDLFEKAAHSMMQIMIQERSTGKTSSLQLSVSGEDYADLIVRWLGEILYLFQGEDKIVTCAEISSISQSHINATLQTVPFNPKQHEVLTEIKAVTYHRIEVICENGCWKATIIFDL</sequence>
<gene>
    <name evidence="6" type="ORF">H8E19_11465</name>
</gene>
<dbReference type="PANTHER" id="PTHR12682:SF11">
    <property type="entry name" value="PROTEIN ARCHEASE"/>
    <property type="match status" value="1"/>
</dbReference>
<comment type="similarity">
    <text evidence="1">Belongs to the archease family.</text>
</comment>
<evidence type="ECO:0000256" key="2">
    <source>
        <dbReference type="ARBA" id="ARBA00022694"/>
    </source>
</evidence>
<dbReference type="Proteomes" id="UP000650524">
    <property type="component" value="Unassembled WGS sequence"/>
</dbReference>
<keyword evidence="3" id="KW-0479">Metal-binding</keyword>
<evidence type="ECO:0000256" key="4">
    <source>
        <dbReference type="ARBA" id="ARBA00022837"/>
    </source>
</evidence>
<reference evidence="6 7" key="1">
    <citation type="submission" date="2020-08" db="EMBL/GenBank/DDBJ databases">
        <title>Bridging the membrane lipid divide: bacteria of the FCB group superphylum have the potential to synthesize archaeal ether lipids.</title>
        <authorList>
            <person name="Villanueva L."/>
            <person name="Von Meijenfeldt F.A.B."/>
            <person name="Westbye A.B."/>
            <person name="Yadav S."/>
            <person name="Hopmans E.C."/>
            <person name="Dutilh B.E."/>
            <person name="Sinninghe Damste J.S."/>
        </authorList>
    </citation>
    <scope>NUCLEOTIDE SEQUENCE [LARGE SCALE GENOMIC DNA]</scope>
    <source>
        <strain evidence="6">NIOZ-UU27</strain>
    </source>
</reference>
<organism evidence="6 7">
    <name type="scientific">Candidatus Desulfacyla euxinica</name>
    <dbReference type="NCBI Taxonomy" id="2841693"/>
    <lineage>
        <taxon>Bacteria</taxon>
        <taxon>Deltaproteobacteria</taxon>
        <taxon>Candidatus Desulfacyla</taxon>
    </lineage>
</organism>
<dbReference type="GO" id="GO:0008033">
    <property type="term" value="P:tRNA processing"/>
    <property type="evidence" value="ECO:0007669"/>
    <property type="project" value="UniProtKB-KW"/>
</dbReference>
<dbReference type="InterPro" id="IPR023572">
    <property type="entry name" value="Archease_dom"/>
</dbReference>
<dbReference type="AlphaFoldDB" id="A0A8J6T4X1"/>
<keyword evidence="2" id="KW-0819">tRNA processing</keyword>
<dbReference type="PANTHER" id="PTHR12682">
    <property type="entry name" value="ARCHEASE"/>
    <property type="match status" value="1"/>
</dbReference>
<comment type="caution">
    <text evidence="6">The sequence shown here is derived from an EMBL/GenBank/DDBJ whole genome shotgun (WGS) entry which is preliminary data.</text>
</comment>
<feature type="domain" description="Archease" evidence="5">
    <location>
        <begin position="8"/>
        <end position="142"/>
    </location>
</feature>
<evidence type="ECO:0000259" key="5">
    <source>
        <dbReference type="Pfam" id="PF01951"/>
    </source>
</evidence>
<evidence type="ECO:0000313" key="6">
    <source>
        <dbReference type="EMBL" id="MBC8178012.1"/>
    </source>
</evidence>
<evidence type="ECO:0000313" key="7">
    <source>
        <dbReference type="Proteomes" id="UP000650524"/>
    </source>
</evidence>
<evidence type="ECO:0000256" key="1">
    <source>
        <dbReference type="ARBA" id="ARBA00007963"/>
    </source>
</evidence>
<dbReference type="InterPro" id="IPR036820">
    <property type="entry name" value="Archease_dom_sf"/>
</dbReference>
<dbReference type="Pfam" id="PF01951">
    <property type="entry name" value="Archease"/>
    <property type="match status" value="1"/>
</dbReference>
<dbReference type="EMBL" id="JACNJD010000251">
    <property type="protein sequence ID" value="MBC8178012.1"/>
    <property type="molecule type" value="Genomic_DNA"/>
</dbReference>
<accession>A0A8J6T4X1</accession>
<dbReference type="SUPFAM" id="SSF69819">
    <property type="entry name" value="MTH1598-like"/>
    <property type="match status" value="1"/>
</dbReference>
<protein>
    <submittedName>
        <fullName evidence="6">Archease</fullName>
    </submittedName>
</protein>
<keyword evidence="4" id="KW-0106">Calcium</keyword>
<dbReference type="Gene3D" id="3.55.10.10">
    <property type="entry name" value="Archease domain"/>
    <property type="match status" value="1"/>
</dbReference>
<name>A0A8J6T4X1_9DELT</name>
<dbReference type="InterPro" id="IPR002804">
    <property type="entry name" value="Archease"/>
</dbReference>